<organism evidence="2 3">
    <name type="scientific">Aspergillus bertholletiae</name>
    <dbReference type="NCBI Taxonomy" id="1226010"/>
    <lineage>
        <taxon>Eukaryota</taxon>
        <taxon>Fungi</taxon>
        <taxon>Dikarya</taxon>
        <taxon>Ascomycota</taxon>
        <taxon>Pezizomycotina</taxon>
        <taxon>Eurotiomycetes</taxon>
        <taxon>Eurotiomycetidae</taxon>
        <taxon>Eurotiales</taxon>
        <taxon>Aspergillaceae</taxon>
        <taxon>Aspergillus</taxon>
        <taxon>Aspergillus subgen. Circumdati</taxon>
    </lineage>
</organism>
<protein>
    <submittedName>
        <fullName evidence="2">Uncharacterized protein</fullName>
    </submittedName>
</protein>
<dbReference type="Proteomes" id="UP000326198">
    <property type="component" value="Unassembled WGS sequence"/>
</dbReference>
<keyword evidence="1" id="KW-0472">Membrane</keyword>
<dbReference type="AlphaFoldDB" id="A0A5N7BG92"/>
<gene>
    <name evidence="2" type="ORF">BDV26DRAFT_119034</name>
</gene>
<reference evidence="2 3" key="1">
    <citation type="submission" date="2019-04" db="EMBL/GenBank/DDBJ databases">
        <title>Friends and foes A comparative genomics studyof 23 Aspergillus species from section Flavi.</title>
        <authorList>
            <consortium name="DOE Joint Genome Institute"/>
            <person name="Kjaerbolling I."/>
            <person name="Vesth T."/>
            <person name="Frisvad J.C."/>
            <person name="Nybo J.L."/>
            <person name="Theobald S."/>
            <person name="Kildgaard S."/>
            <person name="Isbrandt T."/>
            <person name="Kuo A."/>
            <person name="Sato A."/>
            <person name="Lyhne E.K."/>
            <person name="Kogle M.E."/>
            <person name="Wiebenga A."/>
            <person name="Kun R.S."/>
            <person name="Lubbers R.J."/>
            <person name="Makela M.R."/>
            <person name="Barry K."/>
            <person name="Chovatia M."/>
            <person name="Clum A."/>
            <person name="Daum C."/>
            <person name="Haridas S."/>
            <person name="He G."/>
            <person name="LaButti K."/>
            <person name="Lipzen A."/>
            <person name="Mondo S."/>
            <person name="Riley R."/>
            <person name="Salamov A."/>
            <person name="Simmons B.A."/>
            <person name="Magnuson J.K."/>
            <person name="Henrissat B."/>
            <person name="Mortensen U.H."/>
            <person name="Larsen T.O."/>
            <person name="Devries R.P."/>
            <person name="Grigoriev I.V."/>
            <person name="Machida M."/>
            <person name="Baker S.E."/>
            <person name="Andersen M.R."/>
        </authorList>
    </citation>
    <scope>NUCLEOTIDE SEQUENCE [LARGE SCALE GENOMIC DNA]</scope>
    <source>
        <strain evidence="2 3">IBT 29228</strain>
    </source>
</reference>
<evidence type="ECO:0000313" key="3">
    <source>
        <dbReference type="Proteomes" id="UP000326198"/>
    </source>
</evidence>
<dbReference type="EMBL" id="ML736177">
    <property type="protein sequence ID" value="KAE8380792.1"/>
    <property type="molecule type" value="Genomic_DNA"/>
</dbReference>
<keyword evidence="1" id="KW-1133">Transmembrane helix</keyword>
<feature type="transmembrane region" description="Helical" evidence="1">
    <location>
        <begin position="88"/>
        <end position="107"/>
    </location>
</feature>
<evidence type="ECO:0000313" key="2">
    <source>
        <dbReference type="EMBL" id="KAE8380792.1"/>
    </source>
</evidence>
<evidence type="ECO:0000256" key="1">
    <source>
        <dbReference type="SAM" id="Phobius"/>
    </source>
</evidence>
<proteinExistence type="predicted"/>
<sequence length="140" mass="16258">MSVNGPQVMLSFSSVRRGVSCHIGRSYNKPCCCPWNWSMTGVPHICDYFQVNTQMISLLSFFWARQNYIFVDRDTEREYYSALSAPPYYAVLLGGLLYLSIFLLFGFNARHGYPLVNFEANNGTILLWQIYLPIRPCFHY</sequence>
<accession>A0A5N7BG92</accession>
<keyword evidence="1" id="KW-0812">Transmembrane</keyword>
<name>A0A5N7BG92_9EURO</name>
<keyword evidence="3" id="KW-1185">Reference proteome</keyword>